<comment type="caution">
    <text evidence="2">The sequence shown here is derived from an EMBL/GenBank/DDBJ whole genome shotgun (WGS) entry which is preliminary data.</text>
</comment>
<proteinExistence type="predicted"/>
<keyword evidence="1" id="KW-1133">Transmembrane helix</keyword>
<evidence type="ECO:0000256" key="1">
    <source>
        <dbReference type="SAM" id="Phobius"/>
    </source>
</evidence>
<protein>
    <submittedName>
        <fullName evidence="2">Uncharacterized protein</fullName>
    </submittedName>
</protein>
<gene>
    <name evidence="2" type="ORF">AYI68_g2225</name>
</gene>
<evidence type="ECO:0000313" key="2">
    <source>
        <dbReference type="EMBL" id="OLY83630.1"/>
    </source>
</evidence>
<dbReference type="EMBL" id="LSSL01000814">
    <property type="protein sequence ID" value="OLY83630.1"/>
    <property type="molecule type" value="Genomic_DNA"/>
</dbReference>
<reference evidence="2 3" key="1">
    <citation type="journal article" date="2016" name="Mol. Biol. Evol.">
        <title>Genome-Wide Survey of Gut Fungi (Harpellales) Reveals the First Horizontally Transferred Ubiquitin Gene from a Mosquito Host.</title>
        <authorList>
            <person name="Wang Y."/>
            <person name="White M.M."/>
            <person name="Kvist S."/>
            <person name="Moncalvo J.M."/>
        </authorList>
    </citation>
    <scope>NUCLEOTIDE SEQUENCE [LARGE SCALE GENOMIC DNA]</scope>
    <source>
        <strain evidence="2 3">ALG-7-W6</strain>
    </source>
</reference>
<dbReference type="Proteomes" id="UP000187455">
    <property type="component" value="Unassembled WGS sequence"/>
</dbReference>
<organism evidence="2 3">
    <name type="scientific">Smittium mucronatum</name>
    <dbReference type="NCBI Taxonomy" id="133383"/>
    <lineage>
        <taxon>Eukaryota</taxon>
        <taxon>Fungi</taxon>
        <taxon>Fungi incertae sedis</taxon>
        <taxon>Zoopagomycota</taxon>
        <taxon>Kickxellomycotina</taxon>
        <taxon>Harpellomycetes</taxon>
        <taxon>Harpellales</taxon>
        <taxon>Legeriomycetaceae</taxon>
        <taxon>Smittium</taxon>
    </lineage>
</organism>
<sequence>MDSIKITSVASGGDVNEAKSFTHYAYGIAVTVALYSYRYFTRRNIALGALNYAYDPDSHLKPKALSSSTLEKYPLMTLCDFMRLSYKSGSRTESSNSSSETSKKEFDCLICFDYIYESDKIPKPATAVSSRKVHEHSDRWCCLPRQTSDAPYLHILAVLLRNQDCERCVHEQQAYGIEYCVCPYR</sequence>
<feature type="transmembrane region" description="Helical" evidence="1">
    <location>
        <begin position="21"/>
        <end position="40"/>
    </location>
</feature>
<accession>A0A1R0H3B2</accession>
<dbReference type="AlphaFoldDB" id="A0A1R0H3B2"/>
<name>A0A1R0H3B2_9FUNG</name>
<keyword evidence="1" id="KW-0472">Membrane</keyword>
<evidence type="ECO:0000313" key="3">
    <source>
        <dbReference type="Proteomes" id="UP000187455"/>
    </source>
</evidence>
<keyword evidence="1" id="KW-0812">Transmembrane</keyword>
<keyword evidence="3" id="KW-1185">Reference proteome</keyword>